<evidence type="ECO:0000313" key="1">
    <source>
        <dbReference type="EMBL" id="KAI3768173.1"/>
    </source>
</evidence>
<reference evidence="2" key="1">
    <citation type="journal article" date="2022" name="Mol. Ecol. Resour.">
        <title>The genomes of chicory, endive, great burdock and yacon provide insights into Asteraceae palaeo-polyploidization history and plant inulin production.</title>
        <authorList>
            <person name="Fan W."/>
            <person name="Wang S."/>
            <person name="Wang H."/>
            <person name="Wang A."/>
            <person name="Jiang F."/>
            <person name="Liu H."/>
            <person name="Zhao H."/>
            <person name="Xu D."/>
            <person name="Zhang Y."/>
        </authorList>
    </citation>
    <scope>NUCLEOTIDE SEQUENCE [LARGE SCALE GENOMIC DNA]</scope>
    <source>
        <strain evidence="2">cv. Punajuju</strain>
    </source>
</reference>
<protein>
    <submittedName>
        <fullName evidence="1">Uncharacterized protein</fullName>
    </submittedName>
</protein>
<organism evidence="1 2">
    <name type="scientific">Cichorium intybus</name>
    <name type="common">Chicory</name>
    <dbReference type="NCBI Taxonomy" id="13427"/>
    <lineage>
        <taxon>Eukaryota</taxon>
        <taxon>Viridiplantae</taxon>
        <taxon>Streptophyta</taxon>
        <taxon>Embryophyta</taxon>
        <taxon>Tracheophyta</taxon>
        <taxon>Spermatophyta</taxon>
        <taxon>Magnoliopsida</taxon>
        <taxon>eudicotyledons</taxon>
        <taxon>Gunneridae</taxon>
        <taxon>Pentapetalae</taxon>
        <taxon>asterids</taxon>
        <taxon>campanulids</taxon>
        <taxon>Asterales</taxon>
        <taxon>Asteraceae</taxon>
        <taxon>Cichorioideae</taxon>
        <taxon>Cichorieae</taxon>
        <taxon>Cichoriinae</taxon>
        <taxon>Cichorium</taxon>
    </lineage>
</organism>
<keyword evidence="2" id="KW-1185">Reference proteome</keyword>
<sequence length="70" mass="7838">MLLLQTRTEMDELETWLSVFRRSTPISLLIAKGIHKKPHYRTDIAVAVALAGVSVPAAMLRLIRAQTHNS</sequence>
<gene>
    <name evidence="1" type="ORF">L2E82_18629</name>
</gene>
<proteinExistence type="predicted"/>
<name>A0ACB9F9Y2_CICIN</name>
<evidence type="ECO:0000313" key="2">
    <source>
        <dbReference type="Proteomes" id="UP001055811"/>
    </source>
</evidence>
<dbReference type="EMBL" id="CM042011">
    <property type="protein sequence ID" value="KAI3768173.1"/>
    <property type="molecule type" value="Genomic_DNA"/>
</dbReference>
<dbReference type="Proteomes" id="UP001055811">
    <property type="component" value="Linkage Group LG03"/>
</dbReference>
<comment type="caution">
    <text evidence="1">The sequence shown here is derived from an EMBL/GenBank/DDBJ whole genome shotgun (WGS) entry which is preliminary data.</text>
</comment>
<accession>A0ACB9F9Y2</accession>
<reference evidence="1 2" key="2">
    <citation type="journal article" date="2022" name="Mol. Ecol. Resour.">
        <title>The genomes of chicory, endive, great burdock and yacon provide insights into Asteraceae paleo-polyploidization history and plant inulin production.</title>
        <authorList>
            <person name="Fan W."/>
            <person name="Wang S."/>
            <person name="Wang H."/>
            <person name="Wang A."/>
            <person name="Jiang F."/>
            <person name="Liu H."/>
            <person name="Zhao H."/>
            <person name="Xu D."/>
            <person name="Zhang Y."/>
        </authorList>
    </citation>
    <scope>NUCLEOTIDE SEQUENCE [LARGE SCALE GENOMIC DNA]</scope>
    <source>
        <strain evidence="2">cv. Punajuju</strain>
        <tissue evidence="1">Leaves</tissue>
    </source>
</reference>